<evidence type="ECO:0000259" key="2">
    <source>
        <dbReference type="PROSITE" id="PS50206"/>
    </source>
</evidence>
<dbReference type="SMART" id="SM00450">
    <property type="entry name" value="RHOD"/>
    <property type="match status" value="1"/>
</dbReference>
<accession>E8V632</accession>
<protein>
    <submittedName>
        <fullName evidence="3">Rhodanese domain protein</fullName>
    </submittedName>
</protein>
<dbReference type="InterPro" id="IPR036873">
    <property type="entry name" value="Rhodanese-like_dom_sf"/>
</dbReference>
<sequence>MNVRLIDVREYPEYANGHLENSELVPLGTLDKASDGWDRVAPLTLVCRSGRRAEEARETLARKGFKALTVLHGGIQAWMDSGKPLTVAAKKPWSMERQVRVAAGSLVLAFFGLGLLSSRKFFAGAALVGAGLVYAGVSDTCMMASLLGRMPWNDPKKANA</sequence>
<feature type="transmembrane region" description="Helical" evidence="1">
    <location>
        <begin position="122"/>
        <end position="147"/>
    </location>
</feature>
<dbReference type="PANTHER" id="PTHR43031:SF7">
    <property type="entry name" value="NITRIC OXIDE REDUCTASE FLRD-NAD(+) REDUCTASE"/>
    <property type="match status" value="1"/>
</dbReference>
<dbReference type="RefSeq" id="WP_013570653.1">
    <property type="nucleotide sequence ID" value="NC_014963.1"/>
</dbReference>
<gene>
    <name evidence="3" type="ordered locus">AciPR4_4177</name>
</gene>
<reference evidence="3 4" key="1">
    <citation type="journal article" date="2012" name="Stand. Genomic Sci.">
        <title>Complete genome sequence of Terriglobus saanensis type strain SP1PR4(T), an Acidobacteria from tundra soil.</title>
        <authorList>
            <person name="Rawat S.R."/>
            <person name="Mannisto M.K."/>
            <person name="Starovoytov V."/>
            <person name="Goodwin L."/>
            <person name="Nolan M."/>
            <person name="Hauser L."/>
            <person name="Land M."/>
            <person name="Davenport K.W."/>
            <person name="Woyke T."/>
            <person name="Haggblom M.M."/>
        </authorList>
    </citation>
    <scope>NUCLEOTIDE SEQUENCE</scope>
    <source>
        <strain evidence="4">ATCC BAA-1853 / DSM 23119 / SP1PR4</strain>
    </source>
</reference>
<evidence type="ECO:0000313" key="3">
    <source>
        <dbReference type="EMBL" id="ADV84923.1"/>
    </source>
</evidence>
<keyword evidence="1" id="KW-0472">Membrane</keyword>
<dbReference type="InterPro" id="IPR050229">
    <property type="entry name" value="GlpE_sulfurtransferase"/>
</dbReference>
<dbReference type="Gene3D" id="6.10.140.1340">
    <property type="match status" value="1"/>
</dbReference>
<evidence type="ECO:0000256" key="1">
    <source>
        <dbReference type="SAM" id="Phobius"/>
    </source>
</evidence>
<dbReference type="HOGENOM" id="CLU_107126_1_0_0"/>
<dbReference type="Proteomes" id="UP000006844">
    <property type="component" value="Chromosome"/>
</dbReference>
<dbReference type="Pfam" id="PF00581">
    <property type="entry name" value="Rhodanese"/>
    <property type="match status" value="1"/>
</dbReference>
<dbReference type="InterPro" id="IPR001763">
    <property type="entry name" value="Rhodanese-like_dom"/>
</dbReference>
<feature type="transmembrane region" description="Helical" evidence="1">
    <location>
        <begin position="99"/>
        <end position="116"/>
    </location>
</feature>
<dbReference type="EMBL" id="CP002467">
    <property type="protein sequence ID" value="ADV84923.1"/>
    <property type="molecule type" value="Genomic_DNA"/>
</dbReference>
<keyword evidence="1" id="KW-1133">Transmembrane helix</keyword>
<dbReference type="PROSITE" id="PS50206">
    <property type="entry name" value="RHODANESE_3"/>
    <property type="match status" value="1"/>
</dbReference>
<dbReference type="PANTHER" id="PTHR43031">
    <property type="entry name" value="FAD-DEPENDENT OXIDOREDUCTASE"/>
    <property type="match status" value="1"/>
</dbReference>
<dbReference type="InterPro" id="IPR021309">
    <property type="entry name" value="YgaP-like_TM"/>
</dbReference>
<dbReference type="OrthoDB" id="9800872at2"/>
<dbReference type="Pfam" id="PF11127">
    <property type="entry name" value="YgaP-like_TM"/>
    <property type="match status" value="1"/>
</dbReference>
<proteinExistence type="predicted"/>
<dbReference type="eggNOG" id="COG0607">
    <property type="taxonomic scope" value="Bacteria"/>
</dbReference>
<keyword evidence="4" id="KW-1185">Reference proteome</keyword>
<dbReference type="CDD" id="cd00158">
    <property type="entry name" value="RHOD"/>
    <property type="match status" value="1"/>
</dbReference>
<keyword evidence="1" id="KW-0812">Transmembrane</keyword>
<name>E8V632_TERSS</name>
<evidence type="ECO:0000313" key="4">
    <source>
        <dbReference type="Proteomes" id="UP000006844"/>
    </source>
</evidence>
<organism evidence="3 4">
    <name type="scientific">Terriglobus saanensis (strain ATCC BAA-1853 / DSM 23119 / SP1PR4)</name>
    <dbReference type="NCBI Taxonomy" id="401053"/>
    <lineage>
        <taxon>Bacteria</taxon>
        <taxon>Pseudomonadati</taxon>
        <taxon>Acidobacteriota</taxon>
        <taxon>Terriglobia</taxon>
        <taxon>Terriglobales</taxon>
        <taxon>Acidobacteriaceae</taxon>
        <taxon>Terriglobus</taxon>
    </lineage>
</organism>
<dbReference type="Gene3D" id="3.40.250.10">
    <property type="entry name" value="Rhodanese-like domain"/>
    <property type="match status" value="1"/>
</dbReference>
<dbReference type="STRING" id="401053.AciPR4_4177"/>
<dbReference type="KEGG" id="tsa:AciPR4_4177"/>
<dbReference type="SUPFAM" id="SSF52821">
    <property type="entry name" value="Rhodanese/Cell cycle control phosphatase"/>
    <property type="match status" value="1"/>
</dbReference>
<dbReference type="AlphaFoldDB" id="E8V632"/>
<feature type="domain" description="Rhodanese" evidence="2">
    <location>
        <begin position="2"/>
        <end position="87"/>
    </location>
</feature>